<proteinExistence type="predicted"/>
<reference evidence="2" key="1">
    <citation type="submission" date="2018-05" db="EMBL/GenBank/DDBJ databases">
        <authorList>
            <person name="Lanie J.A."/>
            <person name="Ng W.-L."/>
            <person name="Kazmierczak K.M."/>
            <person name="Andrzejewski T.M."/>
            <person name="Davidsen T.M."/>
            <person name="Wayne K.J."/>
            <person name="Tettelin H."/>
            <person name="Glass J.I."/>
            <person name="Rusch D."/>
            <person name="Podicherti R."/>
            <person name="Tsui H.-C.T."/>
            <person name="Winkler M.E."/>
        </authorList>
    </citation>
    <scope>NUCLEOTIDE SEQUENCE</scope>
</reference>
<keyword evidence="1" id="KW-0175">Coiled coil</keyword>
<evidence type="ECO:0000256" key="1">
    <source>
        <dbReference type="SAM" id="Coils"/>
    </source>
</evidence>
<evidence type="ECO:0000313" key="2">
    <source>
        <dbReference type="EMBL" id="SVB56539.1"/>
    </source>
</evidence>
<evidence type="ECO:0008006" key="3">
    <source>
        <dbReference type="Google" id="ProtNLM"/>
    </source>
</evidence>
<name>A0A382F1I6_9ZZZZ</name>
<dbReference type="Gene3D" id="3.30.565.10">
    <property type="entry name" value="Histidine kinase-like ATPase, C-terminal domain"/>
    <property type="match status" value="1"/>
</dbReference>
<feature type="coiled-coil region" evidence="1">
    <location>
        <begin position="62"/>
        <end position="96"/>
    </location>
</feature>
<dbReference type="InterPro" id="IPR036890">
    <property type="entry name" value="HATPase_C_sf"/>
</dbReference>
<dbReference type="AlphaFoldDB" id="A0A382F1I6"/>
<feature type="non-terminal residue" evidence="2">
    <location>
        <position position="164"/>
    </location>
</feature>
<organism evidence="2">
    <name type="scientific">marine metagenome</name>
    <dbReference type="NCBI Taxonomy" id="408172"/>
    <lineage>
        <taxon>unclassified sequences</taxon>
        <taxon>metagenomes</taxon>
        <taxon>ecological metagenomes</taxon>
    </lineage>
</organism>
<dbReference type="EMBL" id="UINC01047359">
    <property type="protein sequence ID" value="SVB56539.1"/>
    <property type="molecule type" value="Genomic_DNA"/>
</dbReference>
<protein>
    <recommendedName>
        <fullName evidence="3">Histidine kinase/HSP90-like ATPase domain-containing protein</fullName>
    </recommendedName>
</protein>
<dbReference type="SUPFAM" id="SSF55874">
    <property type="entry name" value="ATPase domain of HSP90 chaperone/DNA topoisomerase II/histidine kinase"/>
    <property type="match status" value="1"/>
</dbReference>
<sequence length="164" mass="18128">MIRIHPPHVARKKIPMDLTPDRSLLSFEGVGATDIGLGFALAEIIANSLDWTLLTKDEARNLSEDASMHAEAQETLSRLEDEYGSLANLISEEQQTIEITVAKDKITVVDRGVGMNSQELQTGWQLRAASYKVRAPLRQRKGQFGMGLKTSSLSLGDVIEIHTR</sequence>
<accession>A0A382F1I6</accession>
<dbReference type="Pfam" id="PF13589">
    <property type="entry name" value="HATPase_c_3"/>
    <property type="match status" value="1"/>
</dbReference>
<gene>
    <name evidence="2" type="ORF">METZ01_LOCUS209393</name>
</gene>